<proteinExistence type="predicted"/>
<dbReference type="SMART" id="SM00255">
    <property type="entry name" value="TIR"/>
    <property type="match status" value="1"/>
</dbReference>
<dbReference type="EMBL" id="JBHTLJ010000002">
    <property type="protein sequence ID" value="MFD1162043.1"/>
    <property type="molecule type" value="Genomic_DNA"/>
</dbReference>
<dbReference type="SUPFAM" id="SSF52200">
    <property type="entry name" value="Toll/Interleukin receptor TIR domain"/>
    <property type="match status" value="1"/>
</dbReference>
<dbReference type="InterPro" id="IPR000157">
    <property type="entry name" value="TIR_dom"/>
</dbReference>
<dbReference type="Pfam" id="PF13676">
    <property type="entry name" value="TIR_2"/>
    <property type="match status" value="1"/>
</dbReference>
<keyword evidence="3" id="KW-1185">Reference proteome</keyword>
<gene>
    <name evidence="2" type="ORF">ACFQ2E_06420</name>
</gene>
<organism evidence="2 3">
    <name type="scientific">Hwangdonia seohaensis</name>
    <dbReference type="NCBI Taxonomy" id="1240727"/>
    <lineage>
        <taxon>Bacteria</taxon>
        <taxon>Pseudomonadati</taxon>
        <taxon>Bacteroidota</taxon>
        <taxon>Flavobacteriia</taxon>
        <taxon>Flavobacteriales</taxon>
        <taxon>Flavobacteriaceae</taxon>
        <taxon>Hwangdonia</taxon>
    </lineage>
</organism>
<dbReference type="Proteomes" id="UP001597163">
    <property type="component" value="Unassembled WGS sequence"/>
</dbReference>
<reference evidence="3" key="1">
    <citation type="journal article" date="2019" name="Int. J. Syst. Evol. Microbiol.">
        <title>The Global Catalogue of Microorganisms (GCM) 10K type strain sequencing project: providing services to taxonomists for standard genome sequencing and annotation.</title>
        <authorList>
            <consortium name="The Broad Institute Genomics Platform"/>
            <consortium name="The Broad Institute Genome Sequencing Center for Infectious Disease"/>
            <person name="Wu L."/>
            <person name="Ma J."/>
        </authorList>
    </citation>
    <scope>NUCLEOTIDE SEQUENCE [LARGE SCALE GENOMIC DNA]</scope>
    <source>
        <strain evidence="3">CCUG 63246</strain>
    </source>
</reference>
<dbReference type="Gene3D" id="3.40.50.10140">
    <property type="entry name" value="Toll/interleukin-1 receptor homology (TIR) domain"/>
    <property type="match status" value="1"/>
</dbReference>
<sequence>MKVFISYSHQDEKLKDELLKQLAGFKRRNIIDLWHDRKIIPGQKWGKEIDKYLTEADIILLLISPDFIASEYCNDIELKTALSRHDDENDPALVIPVILRPCLWEQEQFGSIECLPTKGKPVMSWGTTDEAFTDVAIGLTKVFDNRKKQVSNVVYNKSLSNILSEPDTNTPILESYKFDCNRTKQGETFKEHFYDSSHKSLLQFSFICGDENQQVDSFFYRIYLEVLSDYANESIKSITIKEAHYPTFKFGNTLKGSINKFRRILERNIQLEAGEKLKNNFCSHEIINLNAIKPFKYLVLKFKVYSHDCFKTNHGADFVNWLLNDFFQTNIKCATDTKIVFFFCLIFNHKRNLFHSITSKKSKLINKIVKSVDSCEIFDTKDEVSQIFCKMDELESVDNIELQAWFSKFYRNSETVKNTMVKVFGPEDKKRTMSEIEPHLHKIIDHFLNKENEITR</sequence>
<feature type="domain" description="TIR" evidence="1">
    <location>
        <begin position="1"/>
        <end position="143"/>
    </location>
</feature>
<dbReference type="RefSeq" id="WP_311937938.1">
    <property type="nucleotide sequence ID" value="NZ_JAVSCK010000002.1"/>
</dbReference>
<accession>A0ABW3RAX9</accession>
<evidence type="ECO:0000259" key="1">
    <source>
        <dbReference type="PROSITE" id="PS50104"/>
    </source>
</evidence>
<name>A0ABW3RAX9_9FLAO</name>
<comment type="caution">
    <text evidence="2">The sequence shown here is derived from an EMBL/GenBank/DDBJ whole genome shotgun (WGS) entry which is preliminary data.</text>
</comment>
<evidence type="ECO:0000313" key="2">
    <source>
        <dbReference type="EMBL" id="MFD1162043.1"/>
    </source>
</evidence>
<dbReference type="PROSITE" id="PS50104">
    <property type="entry name" value="TIR"/>
    <property type="match status" value="1"/>
</dbReference>
<evidence type="ECO:0000313" key="3">
    <source>
        <dbReference type="Proteomes" id="UP001597163"/>
    </source>
</evidence>
<protein>
    <submittedName>
        <fullName evidence="2">TIR domain-containing protein</fullName>
    </submittedName>
</protein>
<dbReference type="InterPro" id="IPR035897">
    <property type="entry name" value="Toll_tir_struct_dom_sf"/>
</dbReference>